<comment type="similarity">
    <text evidence="2">Belongs to the YkuD family.</text>
</comment>
<keyword evidence="7" id="KW-0472">Membrane</keyword>
<dbReference type="CDD" id="cd16913">
    <property type="entry name" value="YkuD_like"/>
    <property type="match status" value="1"/>
</dbReference>
<keyword evidence="7" id="KW-0812">Transmembrane</keyword>
<dbReference type="EMBL" id="FRBD01000005">
    <property type="protein sequence ID" value="SHK54682.1"/>
    <property type="molecule type" value="Genomic_DNA"/>
</dbReference>
<dbReference type="GO" id="GO:0071555">
    <property type="term" value="P:cell wall organization"/>
    <property type="evidence" value="ECO:0007669"/>
    <property type="project" value="UniProtKB-KW"/>
</dbReference>
<dbReference type="PANTHER" id="PTHR41533">
    <property type="entry name" value="L,D-TRANSPEPTIDASE HI_1667-RELATED"/>
    <property type="match status" value="1"/>
</dbReference>
<evidence type="ECO:0000256" key="2">
    <source>
        <dbReference type="ARBA" id="ARBA00005992"/>
    </source>
</evidence>
<dbReference type="PANTHER" id="PTHR41533:SF2">
    <property type="entry name" value="BLR7131 PROTEIN"/>
    <property type="match status" value="1"/>
</dbReference>
<dbReference type="SUPFAM" id="SSF141523">
    <property type="entry name" value="L,D-transpeptidase catalytic domain-like"/>
    <property type="match status" value="1"/>
</dbReference>
<evidence type="ECO:0000256" key="6">
    <source>
        <dbReference type="ARBA" id="ARBA00023316"/>
    </source>
</evidence>
<evidence type="ECO:0000313" key="10">
    <source>
        <dbReference type="EMBL" id="SHK54682.1"/>
    </source>
</evidence>
<dbReference type="PROSITE" id="PS51257">
    <property type="entry name" value="PROKAR_LIPOPROTEIN"/>
    <property type="match status" value="1"/>
</dbReference>
<dbReference type="InterPro" id="IPR052905">
    <property type="entry name" value="LD-transpeptidase_YkuD-like"/>
</dbReference>
<dbReference type="Pfam" id="PF03734">
    <property type="entry name" value="YkuD"/>
    <property type="match status" value="1"/>
</dbReference>
<evidence type="ECO:0000256" key="1">
    <source>
        <dbReference type="ARBA" id="ARBA00004752"/>
    </source>
</evidence>
<organism evidence="10 11">
    <name type="scientific">Xylanibacter ruminicola</name>
    <name type="common">Prevotella ruminicola</name>
    <dbReference type="NCBI Taxonomy" id="839"/>
    <lineage>
        <taxon>Bacteria</taxon>
        <taxon>Pseudomonadati</taxon>
        <taxon>Bacteroidota</taxon>
        <taxon>Bacteroidia</taxon>
        <taxon>Bacteroidales</taxon>
        <taxon>Prevotellaceae</taxon>
        <taxon>Xylanibacter</taxon>
    </lineage>
</organism>
<evidence type="ECO:0000259" key="9">
    <source>
        <dbReference type="Pfam" id="PF20142"/>
    </source>
</evidence>
<comment type="pathway">
    <text evidence="1">Cell wall biogenesis; peptidoglycan biosynthesis.</text>
</comment>
<evidence type="ECO:0000256" key="3">
    <source>
        <dbReference type="ARBA" id="ARBA00022679"/>
    </source>
</evidence>
<evidence type="ECO:0000259" key="8">
    <source>
        <dbReference type="Pfam" id="PF03734"/>
    </source>
</evidence>
<dbReference type="GO" id="GO:0009252">
    <property type="term" value="P:peptidoglycan biosynthetic process"/>
    <property type="evidence" value="ECO:0007669"/>
    <property type="project" value="UniProtKB-UniPathway"/>
</dbReference>
<feature type="domain" description="L,D-transpeptidase scaffold" evidence="9">
    <location>
        <begin position="61"/>
        <end position="207"/>
    </location>
</feature>
<proteinExistence type="inferred from homology"/>
<dbReference type="InterPro" id="IPR005490">
    <property type="entry name" value="LD_TPept_cat_dom"/>
</dbReference>
<feature type="domain" description="L,D-TPase catalytic" evidence="8">
    <location>
        <begin position="239"/>
        <end position="399"/>
    </location>
</feature>
<evidence type="ECO:0000256" key="5">
    <source>
        <dbReference type="ARBA" id="ARBA00022984"/>
    </source>
</evidence>
<dbReference type="Proteomes" id="UP000184130">
    <property type="component" value="Unassembled WGS sequence"/>
</dbReference>
<dbReference type="AlphaFoldDB" id="A0A1M6TCB5"/>
<keyword evidence="6" id="KW-0961">Cell wall biogenesis/degradation</keyword>
<dbReference type="Pfam" id="PF20142">
    <property type="entry name" value="Scaffold"/>
    <property type="match status" value="1"/>
</dbReference>
<keyword evidence="7" id="KW-1133">Transmembrane helix</keyword>
<protein>
    <submittedName>
        <fullName evidence="10">Murein L,D-transpeptidase YcbB/YkuD</fullName>
    </submittedName>
</protein>
<dbReference type="GO" id="GO:0004180">
    <property type="term" value="F:carboxypeptidase activity"/>
    <property type="evidence" value="ECO:0007669"/>
    <property type="project" value="UniProtKB-ARBA"/>
</dbReference>
<evidence type="ECO:0000256" key="4">
    <source>
        <dbReference type="ARBA" id="ARBA00022960"/>
    </source>
</evidence>
<feature type="transmembrane region" description="Helical" evidence="7">
    <location>
        <begin position="12"/>
        <end position="30"/>
    </location>
</feature>
<dbReference type="RefSeq" id="WP_139261417.1">
    <property type="nucleotide sequence ID" value="NZ_FRBD01000005.1"/>
</dbReference>
<name>A0A1M6TCB5_XYLRU</name>
<dbReference type="OrthoDB" id="9778545at2"/>
<sequence length="496" mass="56472">MLHIKGRQGSTQGFYSVTFILLGVCCLLMACHEKAARELTEADRSAFGEYVNQMDSTLTGVWFDRMGVFQDADSVFAILSREVPRNGLDTAAFLIPQIANDFEIVHKLAFDSVGVSINELLPRLDANLTKAYIRYATGQRFGFMRPRIFNRLDPKVGNPETFARVFDYEVAAPDTTEAAKKVKESDRVSYLIESAPNTYIYKALLNEMDKTTDAERRHQIAVNMERCRWQIPHPKPNQRQILVNIPAQHLWALGGDTVLDMRICCGAFPTKTPLLNSEISYLQVNPEWIIPHNIIKTEVLHHAGDSAYFARNRYTITDKSTGEVVNVADASAETLRSGNLRISQKGGVGNSLGRIVFRFPNNFSIYLHDTNNRGAFQRDRRTLSHGCVRVQKPFELACYLLPDVDEWTRESIRISMDIPPVTERGRTWLRQHADAERPYRLISYHGVSPHVPLYIIYYTAFPNPKTGTIEFWPDVYGFDKVISKELKWISAESSNR</sequence>
<dbReference type="GO" id="GO:0008360">
    <property type="term" value="P:regulation of cell shape"/>
    <property type="evidence" value="ECO:0007669"/>
    <property type="project" value="UniProtKB-KW"/>
</dbReference>
<evidence type="ECO:0000313" key="11">
    <source>
        <dbReference type="Proteomes" id="UP000184130"/>
    </source>
</evidence>
<dbReference type="GO" id="GO:0016740">
    <property type="term" value="F:transferase activity"/>
    <property type="evidence" value="ECO:0007669"/>
    <property type="project" value="UniProtKB-KW"/>
</dbReference>
<dbReference type="UniPathway" id="UPA00219"/>
<reference evidence="10 11" key="1">
    <citation type="submission" date="2016-11" db="EMBL/GenBank/DDBJ databases">
        <authorList>
            <person name="Jaros S."/>
            <person name="Januszkiewicz K."/>
            <person name="Wedrychowicz H."/>
        </authorList>
    </citation>
    <scope>NUCLEOTIDE SEQUENCE [LARGE SCALE GENOMIC DNA]</scope>
    <source>
        <strain evidence="10 11">KHT3</strain>
    </source>
</reference>
<keyword evidence="4" id="KW-0133">Cell shape</keyword>
<keyword evidence="3" id="KW-0808">Transferase</keyword>
<dbReference type="Gene3D" id="2.40.440.10">
    <property type="entry name" value="L,D-transpeptidase catalytic domain-like"/>
    <property type="match status" value="1"/>
</dbReference>
<dbReference type="InterPro" id="IPR038063">
    <property type="entry name" value="Transpep_catalytic_dom"/>
</dbReference>
<gene>
    <name evidence="10" type="ORF">SAMN05216463_105144</name>
</gene>
<keyword evidence="5" id="KW-0573">Peptidoglycan synthesis</keyword>
<dbReference type="InterPro" id="IPR045380">
    <property type="entry name" value="LD_TPept_scaffold_dom"/>
</dbReference>
<evidence type="ECO:0000256" key="7">
    <source>
        <dbReference type="SAM" id="Phobius"/>
    </source>
</evidence>
<accession>A0A1M6TCB5</accession>